<name>A0A2T9JHK7_9CAUL</name>
<reference evidence="4 5" key="1">
    <citation type="submission" date="2018-04" db="EMBL/GenBank/DDBJ databases">
        <title>The genome sequence of Caulobacter sp. 736.</title>
        <authorList>
            <person name="Gao J."/>
            <person name="Sun J."/>
        </authorList>
    </citation>
    <scope>NUCLEOTIDE SEQUENCE [LARGE SCALE GENOMIC DNA]</scope>
    <source>
        <strain evidence="4 5">736</strain>
    </source>
</reference>
<dbReference type="InterPro" id="IPR036942">
    <property type="entry name" value="Beta-barrel_TonB_sf"/>
</dbReference>
<dbReference type="InterPro" id="IPR037066">
    <property type="entry name" value="Plug_dom_sf"/>
</dbReference>
<accession>A0A2T9JHK7</accession>
<keyword evidence="3" id="KW-0998">Cell outer membrane</keyword>
<dbReference type="PANTHER" id="PTHR47234:SF3">
    <property type="entry name" value="SECRETIN_TONB SHORT N-TERMINAL DOMAIN-CONTAINING PROTEIN"/>
    <property type="match status" value="1"/>
</dbReference>
<evidence type="ECO:0000313" key="4">
    <source>
        <dbReference type="EMBL" id="PVM83159.1"/>
    </source>
</evidence>
<gene>
    <name evidence="4" type="ORF">DDF65_09765</name>
</gene>
<keyword evidence="4" id="KW-0675">Receptor</keyword>
<sequence length="681" mass="71957">MPWLLSDAAMTPTAVAGVEVVARRGAAKAPPEVELGEAEIDALGAYDIGEAVDRITAVRGLGAGPVVVINGRRVLNAADYMGFPPDALDRVEILRPEAAGLYGADPSRRLVNLVLKRRYDSRDARFSDARPTAGGRSALAADARRAFIAGDDTRQFGARASRDSALRAGERDAYRRDHPGDDAVTLRPASRTFGANLSFNRALGDWTTSLGVNGRAQADRSTARQGAGMVDSCRRLRNLALTAGAGGELAGWSVRLGVDGQLSEAVLSGVSDTASASRSIAASLGADRRLLDLPAGPVQANLSGRASRTVSVVETGGKETRRDGDTADLQFGLAAPLARASPDKRLGDVVLSLGASRRQASGTGGGAGMTAGLSWTPLPKLRLNGAWSRAADNPTNAQRFDPVVSGEPMLVFDFRTGQAVRILPILGGNPALVSQEADRVSLGVSTGPLTRWTASAAIAFEAAVTRDGVGVLPALTPAVEAAFPERFQRDGEGRLVGLDQRPINIRSDRSRMLSSNLGFGPPFETAGTSLRVSLSHAWRLESVMVIREGLPAMDRLAGDGGGAPRHELAATLDGRRGRWSVNATARWRQAYRIRRDVGHDGPDDLRLAAFAGLDLKLGFLQRLPGRTGAGRADLKLVLEVENLFDARPRARLGDGRPAPAYGRDDQDPLGRVVRITAAGRF</sequence>
<comment type="subcellular location">
    <subcellularLocation>
        <location evidence="1">Cell outer membrane</location>
    </subcellularLocation>
</comment>
<dbReference type="GO" id="GO:0009279">
    <property type="term" value="C:cell outer membrane"/>
    <property type="evidence" value="ECO:0007669"/>
    <property type="project" value="UniProtKB-SubCell"/>
</dbReference>
<evidence type="ECO:0000256" key="2">
    <source>
        <dbReference type="ARBA" id="ARBA00023136"/>
    </source>
</evidence>
<dbReference type="Proteomes" id="UP000244913">
    <property type="component" value="Unassembled WGS sequence"/>
</dbReference>
<dbReference type="AlphaFoldDB" id="A0A2T9JHK7"/>
<comment type="caution">
    <text evidence="4">The sequence shown here is derived from an EMBL/GenBank/DDBJ whole genome shotgun (WGS) entry which is preliminary data.</text>
</comment>
<dbReference type="PANTHER" id="PTHR47234">
    <property type="match status" value="1"/>
</dbReference>
<protein>
    <submittedName>
        <fullName evidence="4">TonB-dependent receptor</fullName>
    </submittedName>
</protein>
<dbReference type="SUPFAM" id="SSF56935">
    <property type="entry name" value="Porins"/>
    <property type="match status" value="1"/>
</dbReference>
<evidence type="ECO:0000313" key="5">
    <source>
        <dbReference type="Proteomes" id="UP000244913"/>
    </source>
</evidence>
<evidence type="ECO:0000256" key="3">
    <source>
        <dbReference type="ARBA" id="ARBA00023237"/>
    </source>
</evidence>
<keyword evidence="2" id="KW-0472">Membrane</keyword>
<dbReference type="Gene3D" id="2.170.130.10">
    <property type="entry name" value="TonB-dependent receptor, plug domain"/>
    <property type="match status" value="1"/>
</dbReference>
<keyword evidence="5" id="KW-1185">Reference proteome</keyword>
<organism evidence="4 5">
    <name type="scientific">Caulobacter radicis</name>
    <dbReference type="NCBI Taxonomy" id="2172650"/>
    <lineage>
        <taxon>Bacteria</taxon>
        <taxon>Pseudomonadati</taxon>
        <taxon>Pseudomonadota</taxon>
        <taxon>Alphaproteobacteria</taxon>
        <taxon>Caulobacterales</taxon>
        <taxon>Caulobacteraceae</taxon>
        <taxon>Caulobacter</taxon>
    </lineage>
</organism>
<proteinExistence type="predicted"/>
<dbReference type="EMBL" id="QDKP01000033">
    <property type="protein sequence ID" value="PVM83159.1"/>
    <property type="molecule type" value="Genomic_DNA"/>
</dbReference>
<dbReference type="Gene3D" id="2.40.170.20">
    <property type="entry name" value="TonB-dependent receptor, beta-barrel domain"/>
    <property type="match status" value="1"/>
</dbReference>
<evidence type="ECO:0000256" key="1">
    <source>
        <dbReference type="ARBA" id="ARBA00004442"/>
    </source>
</evidence>